<evidence type="ECO:0000256" key="4">
    <source>
        <dbReference type="ARBA" id="ARBA00022691"/>
    </source>
</evidence>
<dbReference type="OrthoDB" id="9813719at2"/>
<dbReference type="PANTHER" id="PTHR46098:SF1">
    <property type="entry name" value="TRNA (CYTOSINE(38)-C(5))-METHYLTRANSFERASE"/>
    <property type="match status" value="1"/>
</dbReference>
<evidence type="ECO:0000313" key="7">
    <source>
        <dbReference type="EMBL" id="KPG14499.1"/>
    </source>
</evidence>
<keyword evidence="5" id="KW-0680">Restriction system</keyword>
<dbReference type="GO" id="GO:0003886">
    <property type="term" value="F:DNA (cytosine-5-)-methyltransferase activity"/>
    <property type="evidence" value="ECO:0007669"/>
    <property type="project" value="UniProtKB-EC"/>
</dbReference>
<evidence type="ECO:0000256" key="1">
    <source>
        <dbReference type="ARBA" id="ARBA00011975"/>
    </source>
</evidence>
<dbReference type="GO" id="GO:0032259">
    <property type="term" value="P:methylation"/>
    <property type="evidence" value="ECO:0007669"/>
    <property type="project" value="UniProtKB-KW"/>
</dbReference>
<dbReference type="KEGG" id="miz:BAB75_09345"/>
<keyword evidence="3 6" id="KW-0808">Transferase</keyword>
<dbReference type="InterPro" id="IPR001525">
    <property type="entry name" value="C5_MeTfrase"/>
</dbReference>
<dbReference type="Gene3D" id="3.40.50.150">
    <property type="entry name" value="Vaccinia Virus protein VP39"/>
    <property type="match status" value="1"/>
</dbReference>
<proteinExistence type="inferred from homology"/>
<evidence type="ECO:0000256" key="5">
    <source>
        <dbReference type="ARBA" id="ARBA00022747"/>
    </source>
</evidence>
<dbReference type="Gene3D" id="3.90.120.10">
    <property type="entry name" value="DNA Methylase, subunit A, domain 2"/>
    <property type="match status" value="1"/>
</dbReference>
<accession>A0A7V8LRL0</accession>
<dbReference type="REBASE" id="138974">
    <property type="entry name" value="M.MimH008ORF8250P"/>
</dbReference>
<dbReference type="Proteomes" id="UP000037962">
    <property type="component" value="Unassembled WGS sequence"/>
</dbReference>
<name>A0A7V8LRL0_9MYCO</name>
<dbReference type="Pfam" id="PF00145">
    <property type="entry name" value="DNA_methylase"/>
    <property type="match status" value="2"/>
</dbReference>
<dbReference type="InterPro" id="IPR029063">
    <property type="entry name" value="SAM-dependent_MTases_sf"/>
</dbReference>
<evidence type="ECO:0000256" key="3">
    <source>
        <dbReference type="ARBA" id="ARBA00022679"/>
    </source>
</evidence>
<evidence type="ECO:0000313" key="10">
    <source>
        <dbReference type="Proteomes" id="UP000037962"/>
    </source>
</evidence>
<reference evidence="9 10" key="1">
    <citation type="submission" date="2015-09" db="EMBL/GenBank/DDBJ databases">
        <title>Genome Sequences of Mycobacterium immunogenum Isolates, Recuperated from a Chloraminated Drinking Water Distribution System Simulator Subjected to Episodes of Nitrification.</title>
        <authorList>
            <person name="Gomez-Alvarez V."/>
            <person name="Revetta R.P."/>
        </authorList>
    </citation>
    <scope>NUCLEOTIDE SEQUENCE [LARGE SCALE GENOMIC DNA]</scope>
    <source>
        <strain evidence="7 9">H008</strain>
        <strain evidence="8 10">H076</strain>
    </source>
</reference>
<sequence>MSLHISLTDFFCGAGGSSTGAVDVAGVTVRAAANHWPLAVETHNANHPDADHYCADLSQIHPMYFPKTTMGWFSPECTNHSQAKGRKRVDSQPDLFGDTLPDEAAERSRATMWDVIRFSEFHRYELVFVENVVEAASWAPFPAWLAAMESLGYEHRLVMLNSMHAQLAGFGAPQSRDRLYVVFWRRGNRKPDLERLVRPRAVCPDCGPVNAMQAFKKPGNTVGRYRSQYLYRCPNTKCRHQVVDPAVRPAAEIIDWSLLGTRLGDRDKPLAEKTMARIRAGIERYWAPFIVERRHEYRVRGLDEPLSTVTANETTKALAIPVEGRDGKQALPISAPMRTMTTRNETGLLVPCGGTWRDGAAPTSEPFSTRTTRETDGLAFIAELRGGGSDARAVTDPLATVTASGNHHALVMRNNSSRGSGAEHSTPATEPARTITTTGHQSLIDADRPTFDLDDVRFRMLEPREIKRAMDFPADYVIKGNRREQVRMAGNAVTPPSSRDLITVGVESLT</sequence>
<dbReference type="GeneID" id="45764103"/>
<evidence type="ECO:0000256" key="2">
    <source>
        <dbReference type="ARBA" id="ARBA00022603"/>
    </source>
</evidence>
<feature type="active site" evidence="6">
    <location>
        <position position="77"/>
    </location>
</feature>
<dbReference type="PROSITE" id="PS51679">
    <property type="entry name" value="SAM_MT_C5"/>
    <property type="match status" value="1"/>
</dbReference>
<protein>
    <recommendedName>
        <fullName evidence="1">DNA (cytosine-5-)-methyltransferase</fullName>
        <ecNumber evidence="1">2.1.1.37</ecNumber>
    </recommendedName>
</protein>
<keyword evidence="10" id="KW-1185">Reference proteome</keyword>
<dbReference type="SUPFAM" id="SSF53335">
    <property type="entry name" value="S-adenosyl-L-methionine-dependent methyltransferases"/>
    <property type="match status" value="1"/>
</dbReference>
<dbReference type="InterPro" id="IPR050750">
    <property type="entry name" value="C5-MTase"/>
</dbReference>
<dbReference type="EMBL" id="LJFS01000027">
    <property type="protein sequence ID" value="KPG30209.1"/>
    <property type="molecule type" value="Genomic_DNA"/>
</dbReference>
<keyword evidence="4 6" id="KW-0949">S-adenosyl-L-methionine</keyword>
<dbReference type="GO" id="GO:0009307">
    <property type="term" value="P:DNA restriction-modification system"/>
    <property type="evidence" value="ECO:0007669"/>
    <property type="project" value="UniProtKB-KW"/>
</dbReference>
<dbReference type="EMBL" id="LJFO01000003">
    <property type="protein sequence ID" value="KPG14499.1"/>
    <property type="molecule type" value="Genomic_DNA"/>
</dbReference>
<evidence type="ECO:0000256" key="6">
    <source>
        <dbReference type="PROSITE-ProRule" id="PRU01016"/>
    </source>
</evidence>
<evidence type="ECO:0000313" key="9">
    <source>
        <dbReference type="Proteomes" id="UP000037843"/>
    </source>
</evidence>
<evidence type="ECO:0000313" key="8">
    <source>
        <dbReference type="EMBL" id="KPG30209.1"/>
    </source>
</evidence>
<comment type="caution">
    <text evidence="7">The sequence shown here is derived from an EMBL/GenBank/DDBJ whole genome shotgun (WGS) entry which is preliminary data.</text>
</comment>
<dbReference type="RefSeq" id="WP_043075844.1">
    <property type="nucleotide sequence ID" value="NZ_CP011530.1"/>
</dbReference>
<dbReference type="EC" id="2.1.1.37" evidence="1"/>
<dbReference type="Proteomes" id="UP000037843">
    <property type="component" value="Unassembled WGS sequence"/>
</dbReference>
<comment type="similarity">
    <text evidence="6">Belongs to the class I-like SAM-binding methyltransferase superfamily. C5-methyltransferase family.</text>
</comment>
<dbReference type="AlphaFoldDB" id="A0A7V8LRL0"/>
<keyword evidence="2 6" id="KW-0489">Methyltransferase</keyword>
<gene>
    <name evidence="7" type="ORF">AN908_08250</name>
    <name evidence="8" type="ORF">AN912_19410</name>
</gene>
<organism evidence="7 9">
    <name type="scientific">Mycobacteroides immunogenum</name>
    <dbReference type="NCBI Taxonomy" id="83262"/>
    <lineage>
        <taxon>Bacteria</taxon>
        <taxon>Bacillati</taxon>
        <taxon>Actinomycetota</taxon>
        <taxon>Actinomycetes</taxon>
        <taxon>Mycobacteriales</taxon>
        <taxon>Mycobacteriaceae</taxon>
        <taxon>Mycobacteroides</taxon>
    </lineage>
</organism>
<dbReference type="PANTHER" id="PTHR46098">
    <property type="entry name" value="TRNA (CYTOSINE(38)-C(5))-METHYLTRANSFERASE"/>
    <property type="match status" value="1"/>
</dbReference>